<protein>
    <submittedName>
        <fullName evidence="7">Uncharacterized protein</fullName>
    </submittedName>
</protein>
<feature type="transmembrane region" description="Helical" evidence="6">
    <location>
        <begin position="36"/>
        <end position="67"/>
    </location>
</feature>
<evidence type="ECO:0000313" key="7">
    <source>
        <dbReference type="EMBL" id="OAH30000.1"/>
    </source>
</evidence>
<dbReference type="InterPro" id="IPR001182">
    <property type="entry name" value="FtsW/RodA"/>
</dbReference>
<dbReference type="GO" id="GO:0016020">
    <property type="term" value="C:membrane"/>
    <property type="evidence" value="ECO:0007669"/>
    <property type="project" value="UniProtKB-SubCell"/>
</dbReference>
<keyword evidence="5 6" id="KW-0472">Membrane</keyword>
<gene>
    <name evidence="7" type="ORF">AYJ05_09265</name>
</gene>
<dbReference type="GO" id="GO:0051301">
    <property type="term" value="P:cell division"/>
    <property type="evidence" value="ECO:0007669"/>
    <property type="project" value="InterPro"/>
</dbReference>
<comment type="subcellular location">
    <subcellularLocation>
        <location evidence="1">Membrane</location>
        <topology evidence="1">Multi-pass membrane protein</topology>
    </subcellularLocation>
</comment>
<keyword evidence="2 6" id="KW-0812">Transmembrane</keyword>
<keyword evidence="8" id="KW-1185">Reference proteome</keyword>
<evidence type="ECO:0000256" key="6">
    <source>
        <dbReference type="SAM" id="Phobius"/>
    </source>
</evidence>
<dbReference type="AlphaFoldDB" id="A0A177IMG7"/>
<evidence type="ECO:0000256" key="2">
    <source>
        <dbReference type="ARBA" id="ARBA00022692"/>
    </source>
</evidence>
<keyword evidence="3" id="KW-0133">Cell shape</keyword>
<organism evidence="7 8">
    <name type="scientific">Corynebacterium stationis</name>
    <dbReference type="NCBI Taxonomy" id="1705"/>
    <lineage>
        <taxon>Bacteria</taxon>
        <taxon>Bacillati</taxon>
        <taxon>Actinomycetota</taxon>
        <taxon>Actinomycetes</taxon>
        <taxon>Mycobacteriales</taxon>
        <taxon>Corynebacteriaceae</taxon>
        <taxon>Corynebacterium</taxon>
    </lineage>
</organism>
<evidence type="ECO:0000256" key="5">
    <source>
        <dbReference type="ARBA" id="ARBA00023136"/>
    </source>
</evidence>
<proteinExistence type="predicted"/>
<dbReference type="GO" id="GO:0008360">
    <property type="term" value="P:regulation of cell shape"/>
    <property type="evidence" value="ECO:0007669"/>
    <property type="project" value="UniProtKB-KW"/>
</dbReference>
<evidence type="ECO:0000256" key="1">
    <source>
        <dbReference type="ARBA" id="ARBA00004141"/>
    </source>
</evidence>
<name>A0A177IMG7_9CORY</name>
<evidence type="ECO:0000256" key="3">
    <source>
        <dbReference type="ARBA" id="ARBA00022960"/>
    </source>
</evidence>
<evidence type="ECO:0000313" key="8">
    <source>
        <dbReference type="Proteomes" id="UP000076947"/>
    </source>
</evidence>
<evidence type="ECO:0000256" key="4">
    <source>
        <dbReference type="ARBA" id="ARBA00022989"/>
    </source>
</evidence>
<dbReference type="Proteomes" id="UP000076947">
    <property type="component" value="Unassembled WGS sequence"/>
</dbReference>
<dbReference type="RefSeq" id="WP_066839152.1">
    <property type="nucleotide sequence ID" value="NZ_LSTQ01000010.1"/>
</dbReference>
<dbReference type="EMBL" id="LSTQ01000010">
    <property type="protein sequence ID" value="OAH30000.1"/>
    <property type="molecule type" value="Genomic_DNA"/>
</dbReference>
<comment type="caution">
    <text evidence="7">The sequence shown here is derived from an EMBL/GenBank/DDBJ whole genome shotgun (WGS) entry which is preliminary data.</text>
</comment>
<keyword evidence="4 6" id="KW-1133">Transmembrane helix</keyword>
<accession>A0A177IMG7</accession>
<sequence length="75" mass="7702">MISGLRSTFSYGLQHGGLSTGGILGSSLGQGDPRNIALAFLNFILAAVGEELGVIGIVAVLLAFNLLCHHSNAYS</sequence>
<reference evidence="8" key="1">
    <citation type="submission" date="2016-02" db="EMBL/GenBank/DDBJ databases">
        <authorList>
            <person name="Kaur G."/>
            <person name="Nair G.R."/>
            <person name="Mayilraj S."/>
        </authorList>
    </citation>
    <scope>NUCLEOTIDE SEQUENCE [LARGE SCALE GENOMIC DNA]</scope>
    <source>
        <strain evidence="8">GA-15</strain>
    </source>
</reference>
<dbReference type="Pfam" id="PF01098">
    <property type="entry name" value="FTSW_RODA_SPOVE"/>
    <property type="match status" value="1"/>
</dbReference>